<protein>
    <submittedName>
        <fullName evidence="2">(Atlantic silverside) hypothetical protein</fullName>
    </submittedName>
</protein>
<evidence type="ECO:0000313" key="2">
    <source>
        <dbReference type="EMBL" id="CAG5958167.1"/>
    </source>
</evidence>
<gene>
    <name evidence="2" type="ORF">MMEN_LOCUS15009</name>
</gene>
<accession>A0A8S4BHD1</accession>
<dbReference type="AlphaFoldDB" id="A0A8S4BHD1"/>
<reference evidence="2" key="1">
    <citation type="submission" date="2021-05" db="EMBL/GenBank/DDBJ databases">
        <authorList>
            <person name="Tigano A."/>
        </authorList>
    </citation>
    <scope>NUCLEOTIDE SEQUENCE</scope>
</reference>
<comment type="caution">
    <text evidence="2">The sequence shown here is derived from an EMBL/GenBank/DDBJ whole genome shotgun (WGS) entry which is preliminary data.</text>
</comment>
<keyword evidence="3" id="KW-1185">Reference proteome</keyword>
<proteinExistence type="predicted"/>
<feature type="compositionally biased region" description="Low complexity" evidence="1">
    <location>
        <begin position="189"/>
        <end position="202"/>
    </location>
</feature>
<feature type="region of interest" description="Disordered" evidence="1">
    <location>
        <begin position="168"/>
        <end position="210"/>
    </location>
</feature>
<organism evidence="2 3">
    <name type="scientific">Menidia menidia</name>
    <name type="common">Atlantic silverside</name>
    <dbReference type="NCBI Taxonomy" id="238744"/>
    <lineage>
        <taxon>Eukaryota</taxon>
        <taxon>Metazoa</taxon>
        <taxon>Chordata</taxon>
        <taxon>Craniata</taxon>
        <taxon>Vertebrata</taxon>
        <taxon>Euteleostomi</taxon>
        <taxon>Actinopterygii</taxon>
        <taxon>Neopterygii</taxon>
        <taxon>Teleostei</taxon>
        <taxon>Neoteleostei</taxon>
        <taxon>Acanthomorphata</taxon>
        <taxon>Ovalentaria</taxon>
        <taxon>Atherinomorphae</taxon>
        <taxon>Atheriniformes</taxon>
        <taxon>Atherinopsidae</taxon>
        <taxon>Menidiinae</taxon>
        <taxon>Menidia</taxon>
    </lineage>
</organism>
<sequence length="210" mass="22421">MLCHVPQKIPFRTPLYVPTHAGVEPPAGAVVGPAVPGRIAVVVSVRGGERPVVVVVGFAEAQSVSRGAGVPADRQPVAQPLAGHSELVVLRMLRHPVEVLQLHAQHHVAVAGQPNSPPSRFPKPDWYSAQVRSKLTLPSWRRCRRVHPPPSRSMSQTTGKLLLRRSGVTRVEQTSDHQSGFAARDSRHSTSSPSSLGRAASSIPSGLLCA</sequence>
<name>A0A8S4BHD1_9TELE</name>
<evidence type="ECO:0000313" key="3">
    <source>
        <dbReference type="Proteomes" id="UP000677803"/>
    </source>
</evidence>
<dbReference type="EMBL" id="CAJRST010022223">
    <property type="protein sequence ID" value="CAG5958167.1"/>
    <property type="molecule type" value="Genomic_DNA"/>
</dbReference>
<evidence type="ECO:0000256" key="1">
    <source>
        <dbReference type="SAM" id="MobiDB-lite"/>
    </source>
</evidence>
<dbReference type="Proteomes" id="UP000677803">
    <property type="component" value="Unassembled WGS sequence"/>
</dbReference>